<gene>
    <name evidence="2" type="ORF">CPAR01_08053</name>
</gene>
<feature type="compositionally biased region" description="Polar residues" evidence="1">
    <location>
        <begin position="68"/>
        <end position="77"/>
    </location>
</feature>
<name>A0ABQ9SJ63_9PEZI</name>
<evidence type="ECO:0000256" key="1">
    <source>
        <dbReference type="SAM" id="MobiDB-lite"/>
    </source>
</evidence>
<feature type="region of interest" description="Disordered" evidence="1">
    <location>
        <begin position="100"/>
        <end position="139"/>
    </location>
</feature>
<dbReference type="Proteomes" id="UP001241169">
    <property type="component" value="Unassembled WGS sequence"/>
</dbReference>
<evidence type="ECO:0000313" key="3">
    <source>
        <dbReference type="Proteomes" id="UP001241169"/>
    </source>
</evidence>
<comment type="caution">
    <text evidence="2">The sequence shown here is derived from an EMBL/GenBank/DDBJ whole genome shotgun (WGS) entry which is preliminary data.</text>
</comment>
<dbReference type="EMBL" id="MOPA01000006">
    <property type="protein sequence ID" value="KAK1537940.1"/>
    <property type="molecule type" value="Genomic_DNA"/>
</dbReference>
<dbReference type="RefSeq" id="XP_060348692.1">
    <property type="nucleotide sequence ID" value="XM_060492322.1"/>
</dbReference>
<evidence type="ECO:0000313" key="2">
    <source>
        <dbReference type="EMBL" id="KAK1537940.1"/>
    </source>
</evidence>
<proteinExistence type="predicted"/>
<feature type="region of interest" description="Disordered" evidence="1">
    <location>
        <begin position="46"/>
        <end position="79"/>
    </location>
</feature>
<accession>A0ABQ9SJ63</accession>
<reference evidence="2 3" key="1">
    <citation type="submission" date="2016-10" db="EMBL/GenBank/DDBJ databases">
        <title>The genome sequence of Colletotrichum fioriniae PJ7.</title>
        <authorList>
            <person name="Baroncelli R."/>
        </authorList>
    </citation>
    <scope>NUCLEOTIDE SEQUENCE [LARGE SCALE GENOMIC DNA]</scope>
    <source>
        <strain evidence="2 3">IMI 384185</strain>
    </source>
</reference>
<keyword evidence="3" id="KW-1185">Reference proteome</keyword>
<sequence>MQPSHGRLKGQDSLENKVFGVAYFVKQSVTVMMLWARGLSRRRRLRAGRDGMAPTPGRGRSRVYQGGPQDNSENAVTSKRETPCISILLKHELLDDGKFLSAPPKGQNTTLTHSPGRISRDSSVRRATNAGHSSNKTFALELDPGVPTMERYISKPGATATPAPQATIWA</sequence>
<protein>
    <submittedName>
        <fullName evidence="2">Uncharacterized protein</fullName>
    </submittedName>
</protein>
<organism evidence="2 3">
    <name type="scientific">Colletotrichum paranaense</name>
    <dbReference type="NCBI Taxonomy" id="1914294"/>
    <lineage>
        <taxon>Eukaryota</taxon>
        <taxon>Fungi</taxon>
        <taxon>Dikarya</taxon>
        <taxon>Ascomycota</taxon>
        <taxon>Pezizomycotina</taxon>
        <taxon>Sordariomycetes</taxon>
        <taxon>Hypocreomycetidae</taxon>
        <taxon>Glomerellales</taxon>
        <taxon>Glomerellaceae</taxon>
        <taxon>Colletotrichum</taxon>
        <taxon>Colletotrichum acutatum species complex</taxon>
    </lineage>
</organism>
<dbReference type="GeneID" id="85376221"/>